<sequence length="208" mass="23165">MTPLSLPACTADVHYIVTQKATVPPERWATFVLAITGVFWQLPVNLRPCNPVNGLRMERSSELFPDPEMFLFSGMDGGDFTDQSVLITRSRSDSTDGKLDVITPHGQPVDLFTRLALVLLYNHGEGCFEITSSAGAASWSLPVRWLCRHDATLNLSSPASFRDDNVFNGTADELMLAMMSGAERVVTTQEWLLINEFEYRLYGLRCSL</sequence>
<reference evidence="2" key="1">
    <citation type="submission" date="2015-11" db="EMBL/GenBank/DDBJ databases">
        <authorList>
            <person name="Blom J."/>
        </authorList>
    </citation>
    <scope>NUCLEOTIDE SEQUENCE [LARGE SCALE GENOMIC DNA]</scope>
    <source>
        <plasmid evidence="2">pEM02</plasmid>
    </source>
</reference>
<dbReference type="EMBL" id="LN907829">
    <property type="protein sequence ID" value="CUU26263.1"/>
    <property type="molecule type" value="Genomic_DNA"/>
</dbReference>
<name>A0A0U5LCP0_9GAMM</name>
<geneLocation type="plasmid" evidence="2">
    <name>pEM02</name>
</geneLocation>
<accession>A0A0U5LCP0</accession>
<dbReference type="OrthoDB" id="6540862at2"/>
<dbReference type="AlphaFoldDB" id="A0A0U5LCP0"/>
<evidence type="ECO:0000313" key="2">
    <source>
        <dbReference type="Proteomes" id="UP000059419"/>
    </source>
</evidence>
<keyword evidence="2" id="KW-1185">Reference proteome</keyword>
<protein>
    <submittedName>
        <fullName evidence="1">Uncharacterized protein</fullName>
    </submittedName>
</protein>
<dbReference type="KEGG" id="ege:EM595_p1016"/>
<organism evidence="1 2">
    <name type="scientific">Duffyella gerundensis</name>
    <dbReference type="NCBI Taxonomy" id="1619313"/>
    <lineage>
        <taxon>Bacteria</taxon>
        <taxon>Pseudomonadati</taxon>
        <taxon>Pseudomonadota</taxon>
        <taxon>Gammaproteobacteria</taxon>
        <taxon>Enterobacterales</taxon>
        <taxon>Erwiniaceae</taxon>
        <taxon>Duffyella</taxon>
    </lineage>
</organism>
<dbReference type="Proteomes" id="UP000059419">
    <property type="component" value="Plasmid pEM02"/>
</dbReference>
<evidence type="ECO:0000313" key="1">
    <source>
        <dbReference type="EMBL" id="CUU26263.1"/>
    </source>
</evidence>
<gene>
    <name evidence="1" type="ORF">EM595_p1016</name>
</gene>
<dbReference type="RefSeq" id="WP_067437084.1">
    <property type="nucleotide sequence ID" value="NZ_JACSXD010000012.1"/>
</dbReference>
<proteinExistence type="predicted"/>
<dbReference type="PATRIC" id="fig|1619313.3.peg.4201"/>